<gene>
    <name evidence="12" type="ORF">VNE69_06156</name>
</gene>
<name>A0AAX4JCY3_9MICR</name>
<evidence type="ECO:0000259" key="11">
    <source>
        <dbReference type="PROSITE" id="PS51722"/>
    </source>
</evidence>
<dbReference type="SUPFAM" id="SSF52540">
    <property type="entry name" value="P-loop containing nucleoside triphosphate hydrolases"/>
    <property type="match status" value="1"/>
</dbReference>
<dbReference type="InterPro" id="IPR000795">
    <property type="entry name" value="T_Tr_GTP-bd_dom"/>
</dbReference>
<comment type="similarity">
    <text evidence="2">Belongs to the TRAFAC class translation factor GTPase superfamily. Classic translation factor GTPase family. EF-Tu/EF-1A subfamily.</text>
</comment>
<dbReference type="AlphaFoldDB" id="A0AAX4JCY3"/>
<dbReference type="KEGG" id="vnx:VNE69_06156"/>
<dbReference type="PRINTS" id="PR00315">
    <property type="entry name" value="ELONGATNFCT"/>
</dbReference>
<dbReference type="FunFam" id="3.40.50.300:FF:000065">
    <property type="entry name" value="Eukaryotic translation initiation factor 2 subunit gamma"/>
    <property type="match status" value="1"/>
</dbReference>
<evidence type="ECO:0000256" key="1">
    <source>
        <dbReference type="ARBA" id="ARBA00005388"/>
    </source>
</evidence>
<keyword evidence="8" id="KW-0342">GTP-binding</keyword>
<dbReference type="GO" id="GO:0003743">
    <property type="term" value="F:translation initiation factor activity"/>
    <property type="evidence" value="ECO:0007669"/>
    <property type="project" value="UniProtKB-KW"/>
</dbReference>
<dbReference type="PANTHER" id="PTHR42854">
    <property type="entry name" value="EUKARYOTIC TRANSLATION INITIATION FACTOR 2 SUBUNIT 3 FAMILY MEMBER"/>
    <property type="match status" value="1"/>
</dbReference>
<evidence type="ECO:0000256" key="7">
    <source>
        <dbReference type="ARBA" id="ARBA00022917"/>
    </source>
</evidence>
<dbReference type="GO" id="GO:0005525">
    <property type="term" value="F:GTP binding"/>
    <property type="evidence" value="ECO:0007669"/>
    <property type="project" value="UniProtKB-KW"/>
</dbReference>
<dbReference type="SUPFAM" id="SSF50447">
    <property type="entry name" value="Translation proteins"/>
    <property type="match status" value="1"/>
</dbReference>
<evidence type="ECO:0000256" key="9">
    <source>
        <dbReference type="ARBA" id="ARBA00048107"/>
    </source>
</evidence>
<evidence type="ECO:0000256" key="3">
    <source>
        <dbReference type="ARBA" id="ARBA00011986"/>
    </source>
</evidence>
<dbReference type="Pfam" id="PF09173">
    <property type="entry name" value="eIF2_C"/>
    <property type="match status" value="1"/>
</dbReference>
<keyword evidence="5" id="KW-0547">Nucleotide-binding</keyword>
<dbReference type="GO" id="GO:0005829">
    <property type="term" value="C:cytosol"/>
    <property type="evidence" value="ECO:0007669"/>
    <property type="project" value="TreeGrafter"/>
</dbReference>
<keyword evidence="6" id="KW-0378">Hydrolase</keyword>
<evidence type="ECO:0000256" key="4">
    <source>
        <dbReference type="ARBA" id="ARBA00022540"/>
    </source>
</evidence>
<proteinExistence type="inferred from homology"/>
<dbReference type="PANTHER" id="PTHR42854:SF3">
    <property type="entry name" value="EUKARYOTIC TRANSLATION INITIATION FACTOR 2 SUBUNIT 3-RELATED"/>
    <property type="match status" value="1"/>
</dbReference>
<evidence type="ECO:0000256" key="8">
    <source>
        <dbReference type="ARBA" id="ARBA00023134"/>
    </source>
</evidence>
<protein>
    <recommendedName>
        <fullName evidence="10">Eukaryotic translation initiation factor 2 subunit gamma</fullName>
        <ecNumber evidence="3">3.6.5.3</ecNumber>
    </recommendedName>
</protein>
<keyword evidence="7" id="KW-0648">Protein biosynthesis</keyword>
<dbReference type="GO" id="GO:0000049">
    <property type="term" value="F:tRNA binding"/>
    <property type="evidence" value="ECO:0007669"/>
    <property type="project" value="InterPro"/>
</dbReference>
<dbReference type="GO" id="GO:0003924">
    <property type="term" value="F:GTPase activity"/>
    <property type="evidence" value="ECO:0007669"/>
    <property type="project" value="InterPro"/>
</dbReference>
<dbReference type="InterPro" id="IPR005225">
    <property type="entry name" value="Small_GTP-bd"/>
</dbReference>
<reference evidence="12" key="1">
    <citation type="journal article" date="2024" name="BMC Genomics">
        <title>Functional annotation of a divergent genome using sequence and structure-based similarity.</title>
        <authorList>
            <person name="Svedberg D."/>
            <person name="Winiger R.R."/>
            <person name="Berg A."/>
            <person name="Sharma H."/>
            <person name="Tellgren-Roth C."/>
            <person name="Debrunner-Vossbrinck B.A."/>
            <person name="Vossbrinck C.R."/>
            <person name="Barandun J."/>
        </authorList>
    </citation>
    <scope>NUCLEOTIDE SEQUENCE</scope>
    <source>
        <strain evidence="12">Illinois isolate</strain>
    </source>
</reference>
<dbReference type="EMBL" id="CP142731">
    <property type="protein sequence ID" value="WUR03837.1"/>
    <property type="molecule type" value="Genomic_DNA"/>
</dbReference>
<dbReference type="NCBIfam" id="NF003077">
    <property type="entry name" value="PRK04000.1"/>
    <property type="match status" value="1"/>
</dbReference>
<dbReference type="CDD" id="cd03688">
    <property type="entry name" value="eIF2_gamma_II"/>
    <property type="match status" value="1"/>
</dbReference>
<keyword evidence="4 12" id="KW-0396">Initiation factor</keyword>
<dbReference type="InterPro" id="IPR044128">
    <property type="entry name" value="eIF2g_GTP-bd"/>
</dbReference>
<dbReference type="FunFam" id="2.40.30.10:FF:000009">
    <property type="entry name" value="Eukaryotic translation initiation factor 2 subunit gamma"/>
    <property type="match status" value="1"/>
</dbReference>
<dbReference type="CDD" id="cd01888">
    <property type="entry name" value="eIF2_gamma"/>
    <property type="match status" value="1"/>
</dbReference>
<dbReference type="InterPro" id="IPR009001">
    <property type="entry name" value="Transl_elong_EF1A/Init_IF2_C"/>
</dbReference>
<dbReference type="GO" id="GO:0001731">
    <property type="term" value="P:formation of translation preinitiation complex"/>
    <property type="evidence" value="ECO:0007669"/>
    <property type="project" value="TreeGrafter"/>
</dbReference>
<dbReference type="Pfam" id="PF03144">
    <property type="entry name" value="GTP_EFTU_D2"/>
    <property type="match status" value="1"/>
</dbReference>
<dbReference type="Pfam" id="PF00009">
    <property type="entry name" value="GTP_EFTU"/>
    <property type="match status" value="1"/>
</dbReference>
<dbReference type="InterPro" id="IPR044127">
    <property type="entry name" value="eIF2g_dom_2"/>
</dbReference>
<dbReference type="InterPro" id="IPR009000">
    <property type="entry name" value="Transl_B-barrel_sf"/>
</dbReference>
<dbReference type="SUPFAM" id="SSF50465">
    <property type="entry name" value="EF-Tu/eEF-1alpha/eIF2-gamma C-terminal domain"/>
    <property type="match status" value="1"/>
</dbReference>
<evidence type="ECO:0000256" key="10">
    <source>
        <dbReference type="ARBA" id="ARBA00074422"/>
    </source>
</evidence>
<dbReference type="RefSeq" id="XP_065329982.1">
    <property type="nucleotide sequence ID" value="XM_065473910.1"/>
</dbReference>
<evidence type="ECO:0000256" key="6">
    <source>
        <dbReference type="ARBA" id="ARBA00022801"/>
    </source>
</evidence>
<organism evidence="12 13">
    <name type="scientific">Vairimorpha necatrix</name>
    <dbReference type="NCBI Taxonomy" id="6039"/>
    <lineage>
        <taxon>Eukaryota</taxon>
        <taxon>Fungi</taxon>
        <taxon>Fungi incertae sedis</taxon>
        <taxon>Microsporidia</taxon>
        <taxon>Nosematidae</taxon>
        <taxon>Vairimorpha</taxon>
    </lineage>
</organism>
<accession>A0AAX4JCY3</accession>
<evidence type="ECO:0000313" key="12">
    <source>
        <dbReference type="EMBL" id="WUR03837.1"/>
    </source>
</evidence>
<evidence type="ECO:0000256" key="2">
    <source>
        <dbReference type="ARBA" id="ARBA00007249"/>
    </source>
</evidence>
<dbReference type="CDD" id="cd15490">
    <property type="entry name" value="eIF2_gamma_III"/>
    <property type="match status" value="1"/>
</dbReference>
<dbReference type="GeneID" id="90541653"/>
<dbReference type="InterPro" id="IPR027417">
    <property type="entry name" value="P-loop_NTPase"/>
</dbReference>
<comment type="similarity">
    <text evidence="1">Belongs to the TRAFAC class translation factor GTPase superfamily. Classic translation factor GTPase family. EIF2G subfamily.</text>
</comment>
<evidence type="ECO:0000313" key="13">
    <source>
        <dbReference type="Proteomes" id="UP001334084"/>
    </source>
</evidence>
<dbReference type="PROSITE" id="PS51722">
    <property type="entry name" value="G_TR_2"/>
    <property type="match status" value="1"/>
</dbReference>
<dbReference type="InterPro" id="IPR004161">
    <property type="entry name" value="EFTu-like_2"/>
</dbReference>
<dbReference type="Gene3D" id="3.40.50.300">
    <property type="entry name" value="P-loop containing nucleotide triphosphate hydrolases"/>
    <property type="match status" value="1"/>
</dbReference>
<comment type="catalytic activity">
    <reaction evidence="9">
        <text>GTP + H2O = GDP + phosphate + H(+)</text>
        <dbReference type="Rhea" id="RHEA:19669"/>
        <dbReference type="ChEBI" id="CHEBI:15377"/>
        <dbReference type="ChEBI" id="CHEBI:15378"/>
        <dbReference type="ChEBI" id="CHEBI:37565"/>
        <dbReference type="ChEBI" id="CHEBI:43474"/>
        <dbReference type="ChEBI" id="CHEBI:58189"/>
        <dbReference type="EC" id="3.6.5.3"/>
    </reaction>
</comment>
<keyword evidence="13" id="KW-1185">Reference proteome</keyword>
<dbReference type="Gene3D" id="2.40.30.10">
    <property type="entry name" value="Translation factors"/>
    <property type="match status" value="2"/>
</dbReference>
<feature type="domain" description="Tr-type G" evidence="11">
    <location>
        <begin position="11"/>
        <end position="215"/>
    </location>
</feature>
<dbReference type="EC" id="3.6.5.3" evidence="3"/>
<evidence type="ECO:0000256" key="5">
    <source>
        <dbReference type="ARBA" id="ARBA00022741"/>
    </source>
</evidence>
<sequence>MKNDLEIIKNQATINIGTIGHVAHGKSTIVRAISGISTIKFKAELERNITIKLGYANAKIYKCQGTCKRPDCYQAFNSSTPPELKCTICHGNLLLIRHVSFVDCPGHDVLMATMLSGTAIMDAALLLIAANEPCPQPQTTEHLCAVEVMNLKKIIVVQNKIDLISREQALEQYDQIQDFLKKSNASGPIIPTAAQLGVNINAILDYIVNYIPVPEREEDIKPKMIIIRSFDINRPGATLDSLSGGVIGGSLIQGNIKNGDEVEVRPGLIIKKGNKFVCRPFVTKVKSLKAENNILEKAYPGGLIGVGTEIDPSFCKSDRLVGQVMGLKGSLPPIRLNISINYELFQKTIAHDKQDLKIKEHVQLNIGSTITGGQIKNVVRDQVFIELIKPTCCDINERIAISRKINNHWRLIGHGLIIEGDEIEPTYFKNFLF</sequence>
<dbReference type="InterPro" id="IPR015256">
    <property type="entry name" value="eIF2g_C"/>
</dbReference>
<dbReference type="InterPro" id="IPR050543">
    <property type="entry name" value="eIF2G"/>
</dbReference>
<dbReference type="Proteomes" id="UP001334084">
    <property type="component" value="Chromosome 6"/>
</dbReference>
<dbReference type="NCBIfam" id="TIGR00231">
    <property type="entry name" value="small_GTP"/>
    <property type="match status" value="1"/>
</dbReference>